<evidence type="ECO:0000256" key="3">
    <source>
        <dbReference type="ARBA" id="ARBA00022989"/>
    </source>
</evidence>
<dbReference type="SUPFAM" id="SSF144091">
    <property type="entry name" value="Rhomboid-like"/>
    <property type="match status" value="1"/>
</dbReference>
<dbReference type="PANTHER" id="PTHR43066">
    <property type="entry name" value="RHOMBOID-RELATED PROTEIN"/>
    <property type="match status" value="1"/>
</dbReference>
<keyword evidence="3 5" id="KW-1133">Transmembrane helix</keyword>
<feature type="transmembrane region" description="Helical" evidence="5">
    <location>
        <begin position="21"/>
        <end position="44"/>
    </location>
</feature>
<dbReference type="EMBL" id="VWRR01000013">
    <property type="protein sequence ID" value="KAF6001711.1"/>
    <property type="molecule type" value="Genomic_DNA"/>
</dbReference>
<comment type="caution">
    <text evidence="6">The sequence shown here is derived from an EMBL/GenBank/DDBJ whole genome shotgun (WGS) entry which is preliminary data.</text>
</comment>
<dbReference type="OrthoDB" id="272778at2759"/>
<dbReference type="InterPro" id="IPR035952">
    <property type="entry name" value="Rhomboid-like_sf"/>
</dbReference>
<feature type="transmembrane region" description="Helical" evidence="5">
    <location>
        <begin position="129"/>
        <end position="150"/>
    </location>
</feature>
<dbReference type="AlphaFoldDB" id="A0A7J7IHB7"/>
<dbReference type="GO" id="GO:0016020">
    <property type="term" value="C:membrane"/>
    <property type="evidence" value="ECO:0007669"/>
    <property type="project" value="UniProtKB-SubCell"/>
</dbReference>
<evidence type="ECO:0000256" key="5">
    <source>
        <dbReference type="SAM" id="Phobius"/>
    </source>
</evidence>
<keyword evidence="2 5" id="KW-0812">Transmembrane</keyword>
<feature type="transmembrane region" description="Helical" evidence="5">
    <location>
        <begin position="64"/>
        <end position="87"/>
    </location>
</feature>
<evidence type="ECO:0000256" key="2">
    <source>
        <dbReference type="ARBA" id="ARBA00022692"/>
    </source>
</evidence>
<dbReference type="GO" id="GO:0004252">
    <property type="term" value="F:serine-type endopeptidase activity"/>
    <property type="evidence" value="ECO:0007669"/>
    <property type="project" value="TreeGrafter"/>
</dbReference>
<keyword evidence="7" id="KW-1185">Reference proteome</keyword>
<protein>
    <submittedName>
        <fullName evidence="6">Uncharacterized protein</fullName>
    </submittedName>
</protein>
<proteinExistence type="predicted"/>
<sequence length="271" mass="30398">MSNERKPLQPVPRPSLNGAPVTAVLLVTALVGTLAIYGLGLRHWDTEFFPPPGLASAIPALLRFVLWIFAFRYPGEAICGMLMLYYFQFLEKQMGTRKFLPFVIVTTFLGHSLQLLYGRVLREIPLTKSGTYGVAFASLALQQYLAPVVVHRLAGFSVTQKQFTFMMGAFLILNEFLFDRLFNHPADLQLFGRSRFSVSGLVAALCGYVAGVIYLLPMLGPLERWVVLPSSRNPLVVWATLTAHKELETVPYHLRPEHMRLLAAAYNPANW</sequence>
<dbReference type="Proteomes" id="UP000530660">
    <property type="component" value="Unassembled WGS sequence"/>
</dbReference>
<evidence type="ECO:0000256" key="4">
    <source>
        <dbReference type="ARBA" id="ARBA00023136"/>
    </source>
</evidence>
<organism evidence="6 7">
    <name type="scientific">Cyanidiococcus yangmingshanensis</name>
    <dbReference type="NCBI Taxonomy" id="2690220"/>
    <lineage>
        <taxon>Eukaryota</taxon>
        <taxon>Rhodophyta</taxon>
        <taxon>Bangiophyceae</taxon>
        <taxon>Cyanidiales</taxon>
        <taxon>Cyanidiaceae</taxon>
        <taxon>Cyanidiococcus</taxon>
    </lineage>
</organism>
<gene>
    <name evidence="6" type="ORF">F1559_002029</name>
</gene>
<accession>A0A7J7IHB7</accession>
<feature type="transmembrane region" description="Helical" evidence="5">
    <location>
        <begin position="198"/>
        <end position="216"/>
    </location>
</feature>
<evidence type="ECO:0000313" key="6">
    <source>
        <dbReference type="EMBL" id="KAF6001711.1"/>
    </source>
</evidence>
<feature type="transmembrane region" description="Helical" evidence="5">
    <location>
        <begin position="99"/>
        <end position="117"/>
    </location>
</feature>
<name>A0A7J7IHB7_9RHOD</name>
<comment type="subcellular location">
    <subcellularLocation>
        <location evidence="1">Membrane</location>
        <topology evidence="1">Multi-pass membrane protein</topology>
    </subcellularLocation>
</comment>
<dbReference type="PANTHER" id="PTHR43066:SF21">
    <property type="entry name" value="UBIQUITIN-ASSOCIATED DOMAIN-CONTAINING PROTEIN 2"/>
    <property type="match status" value="1"/>
</dbReference>
<keyword evidence="4 5" id="KW-0472">Membrane</keyword>
<evidence type="ECO:0000256" key="1">
    <source>
        <dbReference type="ARBA" id="ARBA00004141"/>
    </source>
</evidence>
<reference evidence="6 7" key="1">
    <citation type="journal article" date="2020" name="J. Phycol.">
        <title>Comparative genome analysis reveals Cyanidiococcus gen. nov., a new extremophilic red algal genus sister to Cyanidioschyzon (Cyanidioschyzonaceae, Rhodophyta).</title>
        <authorList>
            <person name="Liu S.-L."/>
            <person name="Chiang Y.-R."/>
            <person name="Yoon H.S."/>
            <person name="Fu H.-Y."/>
        </authorList>
    </citation>
    <scope>NUCLEOTIDE SEQUENCE [LARGE SCALE GENOMIC DNA]</scope>
    <source>
        <strain evidence="6 7">THAL066</strain>
    </source>
</reference>
<evidence type="ECO:0000313" key="7">
    <source>
        <dbReference type="Proteomes" id="UP000530660"/>
    </source>
</evidence>